<accession>A0AAE1KAD7</accession>
<protein>
    <submittedName>
        <fullName evidence="2">Uncharacterized protein</fullName>
    </submittedName>
</protein>
<dbReference type="EMBL" id="JAWQEG010003265">
    <property type="protein sequence ID" value="KAK3867173.1"/>
    <property type="molecule type" value="Genomic_DNA"/>
</dbReference>
<gene>
    <name evidence="2" type="ORF">Pcinc_027355</name>
</gene>
<evidence type="ECO:0000313" key="3">
    <source>
        <dbReference type="Proteomes" id="UP001286313"/>
    </source>
</evidence>
<proteinExistence type="predicted"/>
<reference evidence="2" key="1">
    <citation type="submission" date="2023-10" db="EMBL/GenBank/DDBJ databases">
        <title>Genome assemblies of two species of porcelain crab, Petrolisthes cinctipes and Petrolisthes manimaculis (Anomura: Porcellanidae).</title>
        <authorList>
            <person name="Angst P."/>
        </authorList>
    </citation>
    <scope>NUCLEOTIDE SEQUENCE</scope>
    <source>
        <strain evidence="2">PB745_01</strain>
        <tissue evidence="2">Gill</tissue>
    </source>
</reference>
<organism evidence="2 3">
    <name type="scientific">Petrolisthes cinctipes</name>
    <name type="common">Flat porcelain crab</name>
    <dbReference type="NCBI Taxonomy" id="88211"/>
    <lineage>
        <taxon>Eukaryota</taxon>
        <taxon>Metazoa</taxon>
        <taxon>Ecdysozoa</taxon>
        <taxon>Arthropoda</taxon>
        <taxon>Crustacea</taxon>
        <taxon>Multicrustacea</taxon>
        <taxon>Malacostraca</taxon>
        <taxon>Eumalacostraca</taxon>
        <taxon>Eucarida</taxon>
        <taxon>Decapoda</taxon>
        <taxon>Pleocyemata</taxon>
        <taxon>Anomura</taxon>
        <taxon>Galatheoidea</taxon>
        <taxon>Porcellanidae</taxon>
        <taxon>Petrolisthes</taxon>
    </lineage>
</organism>
<comment type="caution">
    <text evidence="2">The sequence shown here is derived from an EMBL/GenBank/DDBJ whole genome shotgun (WGS) entry which is preliminary data.</text>
</comment>
<feature type="compositionally biased region" description="Low complexity" evidence="1">
    <location>
        <begin position="7"/>
        <end position="28"/>
    </location>
</feature>
<feature type="region of interest" description="Disordered" evidence="1">
    <location>
        <begin position="1"/>
        <end position="32"/>
    </location>
</feature>
<dbReference type="AlphaFoldDB" id="A0AAE1KAD7"/>
<evidence type="ECO:0000256" key="1">
    <source>
        <dbReference type="SAM" id="MobiDB-lite"/>
    </source>
</evidence>
<sequence>MVVNSGTAPLLCPSTPTSPPSQADTPPAGIRPYTNLAQHDVIGANTSQTHRRRQTTLGRAHQNPQVFINVDIS</sequence>
<keyword evidence="3" id="KW-1185">Reference proteome</keyword>
<evidence type="ECO:0000313" key="2">
    <source>
        <dbReference type="EMBL" id="KAK3867173.1"/>
    </source>
</evidence>
<dbReference type="Proteomes" id="UP001286313">
    <property type="component" value="Unassembled WGS sequence"/>
</dbReference>
<name>A0AAE1KAD7_PETCI</name>